<feature type="signal peptide" evidence="1">
    <location>
        <begin position="1"/>
        <end position="20"/>
    </location>
</feature>
<organism evidence="2">
    <name type="scientific">Medioppia subpectinata</name>
    <dbReference type="NCBI Taxonomy" id="1979941"/>
    <lineage>
        <taxon>Eukaryota</taxon>
        <taxon>Metazoa</taxon>
        <taxon>Ecdysozoa</taxon>
        <taxon>Arthropoda</taxon>
        <taxon>Chelicerata</taxon>
        <taxon>Arachnida</taxon>
        <taxon>Acari</taxon>
        <taxon>Acariformes</taxon>
        <taxon>Sarcoptiformes</taxon>
        <taxon>Oribatida</taxon>
        <taxon>Brachypylina</taxon>
        <taxon>Oppioidea</taxon>
        <taxon>Oppiidae</taxon>
        <taxon>Medioppia</taxon>
    </lineage>
</organism>
<evidence type="ECO:0000313" key="2">
    <source>
        <dbReference type="EMBL" id="CAD7637537.1"/>
    </source>
</evidence>
<dbReference type="EMBL" id="OC874366">
    <property type="protein sequence ID" value="CAD7637537.1"/>
    <property type="molecule type" value="Genomic_DNA"/>
</dbReference>
<protein>
    <submittedName>
        <fullName evidence="2">Uncharacterized protein</fullName>
    </submittedName>
</protein>
<keyword evidence="1" id="KW-0732">Signal</keyword>
<reference evidence="2" key="1">
    <citation type="submission" date="2020-11" db="EMBL/GenBank/DDBJ databases">
        <authorList>
            <person name="Tran Van P."/>
        </authorList>
    </citation>
    <scope>NUCLEOTIDE SEQUENCE</scope>
</reference>
<evidence type="ECO:0000313" key="3">
    <source>
        <dbReference type="Proteomes" id="UP000759131"/>
    </source>
</evidence>
<sequence length="117" mass="13135">MYWVVLLSAIVLANSDIGSALPLETNGCVTPTSPHIVACIKQTIPNYDPTITDQKYKCCYDWVLLDCYNTVGRVDCTPSEYQTVQQSIYYIARGLLDMNYGSGECRFNRDIETSCSK</sequence>
<gene>
    <name evidence="2" type="ORF">OSB1V03_LOCUS17028</name>
</gene>
<dbReference type="Proteomes" id="UP000759131">
    <property type="component" value="Unassembled WGS sequence"/>
</dbReference>
<evidence type="ECO:0000256" key="1">
    <source>
        <dbReference type="SAM" id="SignalP"/>
    </source>
</evidence>
<accession>A0A7R9L9S1</accession>
<proteinExistence type="predicted"/>
<dbReference type="EMBL" id="CAJPIZ010019791">
    <property type="protein sequence ID" value="CAG2117074.1"/>
    <property type="molecule type" value="Genomic_DNA"/>
</dbReference>
<dbReference type="AlphaFoldDB" id="A0A7R9L9S1"/>
<feature type="chain" id="PRO_5036211136" evidence="1">
    <location>
        <begin position="21"/>
        <end position="117"/>
    </location>
</feature>
<keyword evidence="3" id="KW-1185">Reference proteome</keyword>
<name>A0A7R9L9S1_9ACAR</name>